<dbReference type="AlphaFoldDB" id="A0AAP4BUQ3"/>
<proteinExistence type="inferred from homology"/>
<keyword evidence="4 9" id="KW-0028">Amino-acid biosynthesis</keyword>
<dbReference type="HAMAP" id="MF_00131">
    <property type="entry name" value="Trp_synth_alpha"/>
    <property type="match status" value="1"/>
</dbReference>
<dbReference type="PANTHER" id="PTHR43406">
    <property type="entry name" value="TRYPTOPHAN SYNTHASE, ALPHA CHAIN"/>
    <property type="match status" value="1"/>
</dbReference>
<dbReference type="EC" id="4.2.1.20" evidence="9"/>
<evidence type="ECO:0000256" key="3">
    <source>
        <dbReference type="ARBA" id="ARBA00011270"/>
    </source>
</evidence>
<organism evidence="12 13">
    <name type="scientific">Corynebacterium propinquum</name>
    <dbReference type="NCBI Taxonomy" id="43769"/>
    <lineage>
        <taxon>Bacteria</taxon>
        <taxon>Bacillati</taxon>
        <taxon>Actinomycetota</taxon>
        <taxon>Actinomycetes</taxon>
        <taxon>Mycobacteriales</taxon>
        <taxon>Corynebacteriaceae</taxon>
        <taxon>Corynebacterium</taxon>
    </lineage>
</organism>
<dbReference type="SUPFAM" id="SSF51366">
    <property type="entry name" value="Ribulose-phoshate binding barrel"/>
    <property type="match status" value="1"/>
</dbReference>
<evidence type="ECO:0000256" key="9">
    <source>
        <dbReference type="HAMAP-Rule" id="MF_00131"/>
    </source>
</evidence>
<dbReference type="NCBIfam" id="TIGR00262">
    <property type="entry name" value="trpA"/>
    <property type="match status" value="1"/>
</dbReference>
<evidence type="ECO:0000256" key="7">
    <source>
        <dbReference type="ARBA" id="ARBA00023239"/>
    </source>
</evidence>
<keyword evidence="5 9" id="KW-0822">Tryptophan biosynthesis</keyword>
<evidence type="ECO:0000313" key="12">
    <source>
        <dbReference type="EMBL" id="MDK4326308.1"/>
    </source>
</evidence>
<dbReference type="InterPro" id="IPR013785">
    <property type="entry name" value="Aldolase_TIM"/>
</dbReference>
<dbReference type="RefSeq" id="WP_018120650.1">
    <property type="nucleotide sequence ID" value="NZ_CBCRTU010000004.1"/>
</dbReference>
<dbReference type="GO" id="GO:0005829">
    <property type="term" value="C:cytosol"/>
    <property type="evidence" value="ECO:0007669"/>
    <property type="project" value="TreeGrafter"/>
</dbReference>
<comment type="catalytic activity">
    <reaction evidence="8 9">
        <text>(1S,2R)-1-C-(indol-3-yl)glycerol 3-phosphate + L-serine = D-glyceraldehyde 3-phosphate + L-tryptophan + H2O</text>
        <dbReference type="Rhea" id="RHEA:10532"/>
        <dbReference type="ChEBI" id="CHEBI:15377"/>
        <dbReference type="ChEBI" id="CHEBI:33384"/>
        <dbReference type="ChEBI" id="CHEBI:57912"/>
        <dbReference type="ChEBI" id="CHEBI:58866"/>
        <dbReference type="ChEBI" id="CHEBI:59776"/>
        <dbReference type="EC" id="4.2.1.20"/>
    </reaction>
</comment>
<dbReference type="InterPro" id="IPR011060">
    <property type="entry name" value="RibuloseP-bd_barrel"/>
</dbReference>
<comment type="function">
    <text evidence="1 9">The alpha subunit is responsible for the aldol cleavage of indoleglycerol phosphate to indole and glyceraldehyde 3-phosphate.</text>
</comment>
<keyword evidence="7 9" id="KW-0456">Lyase</keyword>
<dbReference type="Proteomes" id="UP001226160">
    <property type="component" value="Unassembled WGS sequence"/>
</dbReference>
<dbReference type="InterPro" id="IPR002028">
    <property type="entry name" value="Trp_synthase_suA"/>
</dbReference>
<dbReference type="CDD" id="cd04724">
    <property type="entry name" value="Tryptophan_synthase_alpha"/>
    <property type="match status" value="1"/>
</dbReference>
<evidence type="ECO:0000256" key="1">
    <source>
        <dbReference type="ARBA" id="ARBA00003365"/>
    </source>
</evidence>
<evidence type="ECO:0000313" key="13">
    <source>
        <dbReference type="Proteomes" id="UP001226160"/>
    </source>
</evidence>
<comment type="subunit">
    <text evidence="3 9">Tetramer of two alpha and two beta chains.</text>
</comment>
<dbReference type="GeneID" id="64188343"/>
<dbReference type="PROSITE" id="PS00167">
    <property type="entry name" value="TRP_SYNTHASE_ALPHA"/>
    <property type="match status" value="1"/>
</dbReference>
<dbReference type="EMBL" id="JASNVP010000006">
    <property type="protein sequence ID" value="MDK4326308.1"/>
    <property type="molecule type" value="Genomic_DNA"/>
</dbReference>
<evidence type="ECO:0000256" key="2">
    <source>
        <dbReference type="ARBA" id="ARBA00004733"/>
    </source>
</evidence>
<dbReference type="PANTHER" id="PTHR43406:SF1">
    <property type="entry name" value="TRYPTOPHAN SYNTHASE ALPHA CHAIN, CHLOROPLASTIC"/>
    <property type="match status" value="1"/>
</dbReference>
<feature type="active site" description="Proton acceptor" evidence="9">
    <location>
        <position position="60"/>
    </location>
</feature>
<evidence type="ECO:0000256" key="8">
    <source>
        <dbReference type="ARBA" id="ARBA00049047"/>
    </source>
</evidence>
<protein>
    <recommendedName>
        <fullName evidence="9">Tryptophan synthase alpha chain</fullName>
        <ecNumber evidence="9">4.2.1.20</ecNumber>
    </recommendedName>
</protein>
<evidence type="ECO:0000256" key="5">
    <source>
        <dbReference type="ARBA" id="ARBA00022822"/>
    </source>
</evidence>
<accession>A0AAP4BUQ3</accession>
<gene>
    <name evidence="9 12" type="primary">trpA</name>
    <name evidence="11" type="ORF">QPX45_04560</name>
    <name evidence="12" type="ORF">QPX54_07305</name>
</gene>
<comment type="caution">
    <text evidence="12">The sequence shown here is derived from an EMBL/GenBank/DDBJ whole genome shotgun (WGS) entry which is preliminary data.</text>
</comment>
<keyword evidence="14" id="KW-1185">Reference proteome</keyword>
<sequence>MGRYETLFAELREKREGAFVPFFMLGDPSYEASLELIRAAVNAGADALEIGIPFSDPVADGPEIEKSHQRALRAGASLEKSFQQLRQIREEFPNTPIGLLVYCNLAVSKGTAQFYHACAEAGADSILIPDVPTREGAPFVAAAKQAGISQIFIAPARASEETLRAVSDNSSGYIYALSRHGVTGADKEAETGGLDTVVDAIKRFDGAPVLLGFGISEPEHVRAALAAGADGAITGSAITRIIAGRVNSTEQGNEFTLAELADEVSGYVARMKAATR</sequence>
<keyword evidence="6 9" id="KW-0057">Aromatic amino acid biosynthesis</keyword>
<evidence type="ECO:0000313" key="11">
    <source>
        <dbReference type="EMBL" id="MDK4300523.1"/>
    </source>
</evidence>
<dbReference type="Gene3D" id="3.20.20.70">
    <property type="entry name" value="Aldolase class I"/>
    <property type="match status" value="1"/>
</dbReference>
<dbReference type="GO" id="GO:0004834">
    <property type="term" value="F:tryptophan synthase activity"/>
    <property type="evidence" value="ECO:0007669"/>
    <property type="project" value="UniProtKB-UniRule"/>
</dbReference>
<comment type="similarity">
    <text evidence="9 10">Belongs to the TrpA family.</text>
</comment>
<evidence type="ECO:0000313" key="14">
    <source>
        <dbReference type="Proteomes" id="UP001243856"/>
    </source>
</evidence>
<evidence type="ECO:0000256" key="10">
    <source>
        <dbReference type="RuleBase" id="RU003662"/>
    </source>
</evidence>
<name>A0AAP4BUQ3_9CORY</name>
<dbReference type="FunFam" id="3.20.20.70:FF:000037">
    <property type="entry name" value="Tryptophan synthase alpha chain"/>
    <property type="match status" value="1"/>
</dbReference>
<reference evidence="12 14" key="1">
    <citation type="submission" date="2023-05" db="EMBL/GenBank/DDBJ databases">
        <title>Metabolic capabilities are highly conserved among human nasal-associated Corynebacterium species in pangenomic analyses.</title>
        <authorList>
            <person name="Tran T.H."/>
            <person name="Roberts A.Q."/>
            <person name="Escapa I.F."/>
            <person name="Gao W."/>
            <person name="Conlan S."/>
            <person name="Kong H."/>
            <person name="Segre J.A."/>
            <person name="Kelly M.S."/>
            <person name="Lemon K.P."/>
        </authorList>
    </citation>
    <scope>NUCLEOTIDE SEQUENCE</scope>
    <source>
        <strain evidence="12">KPL2654</strain>
        <strain evidence="11 14">KPL2811</strain>
    </source>
</reference>
<evidence type="ECO:0000256" key="6">
    <source>
        <dbReference type="ARBA" id="ARBA00023141"/>
    </source>
</evidence>
<dbReference type="Proteomes" id="UP001243856">
    <property type="component" value="Unassembled WGS sequence"/>
</dbReference>
<dbReference type="EMBL" id="JASNVK010000006">
    <property type="protein sequence ID" value="MDK4300523.1"/>
    <property type="molecule type" value="Genomic_DNA"/>
</dbReference>
<feature type="active site" description="Proton acceptor" evidence="9">
    <location>
        <position position="49"/>
    </location>
</feature>
<comment type="pathway">
    <text evidence="2 9">Amino-acid biosynthesis; L-tryptophan biosynthesis; L-tryptophan from chorismate: step 5/5.</text>
</comment>
<dbReference type="InterPro" id="IPR018204">
    <property type="entry name" value="Trp_synthase_alpha_AS"/>
</dbReference>
<dbReference type="Pfam" id="PF00290">
    <property type="entry name" value="Trp_syntA"/>
    <property type="match status" value="1"/>
</dbReference>
<evidence type="ECO:0000256" key="4">
    <source>
        <dbReference type="ARBA" id="ARBA00022605"/>
    </source>
</evidence>